<feature type="region of interest" description="Disordered" evidence="3">
    <location>
        <begin position="242"/>
        <end position="345"/>
    </location>
</feature>
<evidence type="ECO:0000256" key="1">
    <source>
        <dbReference type="ARBA" id="ARBA00022737"/>
    </source>
</evidence>
<dbReference type="KEGG" id="epa:110243189"/>
<dbReference type="Gene3D" id="3.30.1370.10">
    <property type="entry name" value="K Homology domain, type 1"/>
    <property type="match status" value="3"/>
</dbReference>
<dbReference type="AlphaFoldDB" id="A0A913XIN7"/>
<accession>A0A913XIN7</accession>
<dbReference type="Pfam" id="PF00013">
    <property type="entry name" value="KH_1"/>
    <property type="match status" value="3"/>
</dbReference>
<evidence type="ECO:0000313" key="5">
    <source>
        <dbReference type="EnsemblMetazoa" id="XP_020904927.1"/>
    </source>
</evidence>
<protein>
    <recommendedName>
        <fullName evidence="4">K Homology domain-containing protein</fullName>
    </recommendedName>
</protein>
<evidence type="ECO:0000313" key="6">
    <source>
        <dbReference type="Proteomes" id="UP000887567"/>
    </source>
</evidence>
<dbReference type="InterPro" id="IPR036612">
    <property type="entry name" value="KH_dom_type_1_sf"/>
</dbReference>
<organism evidence="5 6">
    <name type="scientific">Exaiptasia diaphana</name>
    <name type="common">Tropical sea anemone</name>
    <name type="synonym">Aiptasia pulchella</name>
    <dbReference type="NCBI Taxonomy" id="2652724"/>
    <lineage>
        <taxon>Eukaryota</taxon>
        <taxon>Metazoa</taxon>
        <taxon>Cnidaria</taxon>
        <taxon>Anthozoa</taxon>
        <taxon>Hexacorallia</taxon>
        <taxon>Actiniaria</taxon>
        <taxon>Aiptasiidae</taxon>
        <taxon>Exaiptasia</taxon>
    </lineage>
</organism>
<dbReference type="PANTHER" id="PTHR10288">
    <property type="entry name" value="KH DOMAIN CONTAINING RNA BINDING PROTEIN"/>
    <property type="match status" value="1"/>
</dbReference>
<evidence type="ECO:0000259" key="4">
    <source>
        <dbReference type="SMART" id="SM00322"/>
    </source>
</evidence>
<reference evidence="5" key="1">
    <citation type="submission" date="2022-11" db="UniProtKB">
        <authorList>
            <consortium name="EnsemblMetazoa"/>
        </authorList>
    </citation>
    <scope>IDENTIFICATION</scope>
</reference>
<dbReference type="InterPro" id="IPR004088">
    <property type="entry name" value="KH_dom_type_1"/>
</dbReference>
<evidence type="ECO:0000256" key="3">
    <source>
        <dbReference type="SAM" id="MobiDB-lite"/>
    </source>
</evidence>
<dbReference type="Proteomes" id="UP000887567">
    <property type="component" value="Unplaced"/>
</dbReference>
<name>A0A913XIN7_EXADI</name>
<sequence>MEGGQNYMPPDSNPPPPQQQYVQQYNEGASSQGNPGEQGGSLKRSADDGDYNGNNKRFKHQSNDQATIRILLQSKDAGGIIGKAGSNIKRLRSEYNAVVNVPDTNSSERILTITAMMPTALTILRECVPKIGEHSRGSNNPSHDIQLLVQRSQIGSIIGRAGYKIKEIRENSGANIKVFSDCLPNSTERVVAISGPLDTIVKCVEIIYQTLESTPIRGQVCLYYPSSQGGYDDWSYGGYGDDGRGPMGHGPRGGGRGGGRGGRGRGGGGGGRGGGGRRGGGGFNDGGGQGGGGGGGGYGGNSDFAQDIGGGFNDGNFGGMGQSHQEQSDQPTSSTQVTIPNDLAGSIIGKGGERIRNIRGRCGAVIKIDDPLPGADDRIITITGTQDQINFAQFLLQQSVRQYSGKKF</sequence>
<dbReference type="GeneID" id="110243189"/>
<dbReference type="RefSeq" id="XP_020904927.1">
    <property type="nucleotide sequence ID" value="XM_021049268.2"/>
</dbReference>
<dbReference type="InterPro" id="IPR004087">
    <property type="entry name" value="KH_dom"/>
</dbReference>
<dbReference type="CDD" id="cd22432">
    <property type="entry name" value="KH-I_HNRNPK_rpt1"/>
    <property type="match status" value="1"/>
</dbReference>
<proteinExistence type="predicted"/>
<feature type="compositionally biased region" description="Gly residues" evidence="3">
    <location>
        <begin position="308"/>
        <end position="321"/>
    </location>
</feature>
<feature type="domain" description="K Homology" evidence="4">
    <location>
        <begin position="64"/>
        <end position="133"/>
    </location>
</feature>
<dbReference type="RefSeq" id="XP_020904929.1">
    <property type="nucleotide sequence ID" value="XM_021049270.2"/>
</dbReference>
<keyword evidence="2" id="KW-0694">RNA-binding</keyword>
<dbReference type="SUPFAM" id="SSF54791">
    <property type="entry name" value="Eukaryotic type KH-domain (KH-domain type I)"/>
    <property type="match status" value="3"/>
</dbReference>
<dbReference type="EnsemblMetazoa" id="XM_021049270.2">
    <property type="protein sequence ID" value="XP_020904929.1"/>
    <property type="gene ID" value="LOC110243189"/>
</dbReference>
<keyword evidence="1" id="KW-0677">Repeat</keyword>
<dbReference type="FunFam" id="3.30.1370.10:FF:000025">
    <property type="entry name" value="Heterogeneous nuclear ribonucleoprotein K, like"/>
    <property type="match status" value="1"/>
</dbReference>
<dbReference type="CDD" id="cd22434">
    <property type="entry name" value="KH-I_HNRNPK_rpt3"/>
    <property type="match status" value="1"/>
</dbReference>
<feature type="domain" description="K Homology" evidence="4">
    <location>
        <begin position="331"/>
        <end position="401"/>
    </location>
</feature>
<dbReference type="SMART" id="SM00322">
    <property type="entry name" value="KH"/>
    <property type="match status" value="3"/>
</dbReference>
<dbReference type="GO" id="GO:0003723">
    <property type="term" value="F:RNA binding"/>
    <property type="evidence" value="ECO:0007669"/>
    <property type="project" value="UniProtKB-UniRule"/>
</dbReference>
<dbReference type="EnsemblMetazoa" id="XM_021049268.2">
    <property type="protein sequence ID" value="XP_020904927.1"/>
    <property type="gene ID" value="LOC110243189"/>
</dbReference>
<feature type="domain" description="K Homology" evidence="4">
    <location>
        <begin position="141"/>
        <end position="212"/>
    </location>
</feature>
<keyword evidence="6" id="KW-1185">Reference proteome</keyword>
<dbReference type="OMA" id="KALRTDX"/>
<dbReference type="PROSITE" id="PS50084">
    <property type="entry name" value="KH_TYPE_1"/>
    <property type="match status" value="3"/>
</dbReference>
<evidence type="ECO:0000256" key="2">
    <source>
        <dbReference type="PROSITE-ProRule" id="PRU00117"/>
    </source>
</evidence>
<feature type="compositionally biased region" description="Polar residues" evidence="3">
    <location>
        <begin position="322"/>
        <end position="339"/>
    </location>
</feature>
<feature type="compositionally biased region" description="Gly residues" evidence="3">
    <location>
        <begin position="242"/>
        <end position="300"/>
    </location>
</feature>
<dbReference type="OrthoDB" id="1937934at2759"/>
<feature type="region of interest" description="Disordered" evidence="3">
    <location>
        <begin position="1"/>
        <end position="62"/>
    </location>
</feature>
<feature type="compositionally biased region" description="Polar residues" evidence="3">
    <location>
        <begin position="26"/>
        <end position="35"/>
    </location>
</feature>